<proteinExistence type="predicted"/>
<sequence length="82" mass="8815">MEVWLCDGDLGFGVMGVGSGGLREKERMNGEEDNDGGLRWQWGTAATGGVVSQWGLGVVALGGMVGGWGREECGKRWGLWIW</sequence>
<dbReference type="Proteomes" id="UP000634136">
    <property type="component" value="Unassembled WGS sequence"/>
</dbReference>
<evidence type="ECO:0000313" key="1">
    <source>
        <dbReference type="EMBL" id="KAF7839611.1"/>
    </source>
</evidence>
<protein>
    <submittedName>
        <fullName evidence="1">Uncharacterized protein</fullName>
    </submittedName>
</protein>
<organism evidence="1 2">
    <name type="scientific">Senna tora</name>
    <dbReference type="NCBI Taxonomy" id="362788"/>
    <lineage>
        <taxon>Eukaryota</taxon>
        <taxon>Viridiplantae</taxon>
        <taxon>Streptophyta</taxon>
        <taxon>Embryophyta</taxon>
        <taxon>Tracheophyta</taxon>
        <taxon>Spermatophyta</taxon>
        <taxon>Magnoliopsida</taxon>
        <taxon>eudicotyledons</taxon>
        <taxon>Gunneridae</taxon>
        <taxon>Pentapetalae</taxon>
        <taxon>rosids</taxon>
        <taxon>fabids</taxon>
        <taxon>Fabales</taxon>
        <taxon>Fabaceae</taxon>
        <taxon>Caesalpinioideae</taxon>
        <taxon>Cassia clade</taxon>
        <taxon>Senna</taxon>
    </lineage>
</organism>
<accession>A0A835CFI2</accession>
<keyword evidence="2" id="KW-1185">Reference proteome</keyword>
<evidence type="ECO:0000313" key="2">
    <source>
        <dbReference type="Proteomes" id="UP000634136"/>
    </source>
</evidence>
<reference evidence="1" key="1">
    <citation type="submission" date="2020-09" db="EMBL/GenBank/DDBJ databases">
        <title>Genome-Enabled Discovery of Anthraquinone Biosynthesis in Senna tora.</title>
        <authorList>
            <person name="Kang S.-H."/>
            <person name="Pandey R.P."/>
            <person name="Lee C.-M."/>
            <person name="Sim J.-S."/>
            <person name="Jeong J.-T."/>
            <person name="Choi B.-S."/>
            <person name="Jung M."/>
            <person name="Ginzburg D."/>
            <person name="Zhao K."/>
            <person name="Won S.Y."/>
            <person name="Oh T.-J."/>
            <person name="Yu Y."/>
            <person name="Kim N.-H."/>
            <person name="Lee O.R."/>
            <person name="Lee T.-H."/>
            <person name="Bashyal P."/>
            <person name="Kim T.-S."/>
            <person name="Lee W.-H."/>
            <person name="Kawkins C."/>
            <person name="Kim C.-K."/>
            <person name="Kim J.S."/>
            <person name="Ahn B.O."/>
            <person name="Rhee S.Y."/>
            <person name="Sohng J.K."/>
        </authorList>
    </citation>
    <scope>NUCLEOTIDE SEQUENCE</scope>
    <source>
        <tissue evidence="1">Leaf</tissue>
    </source>
</reference>
<gene>
    <name evidence="1" type="ORF">G2W53_008093</name>
</gene>
<name>A0A835CFI2_9FABA</name>
<comment type="caution">
    <text evidence="1">The sequence shown here is derived from an EMBL/GenBank/DDBJ whole genome shotgun (WGS) entry which is preliminary data.</text>
</comment>
<dbReference type="EMBL" id="JAAIUW010000003">
    <property type="protein sequence ID" value="KAF7839611.1"/>
    <property type="molecule type" value="Genomic_DNA"/>
</dbReference>
<dbReference type="AlphaFoldDB" id="A0A835CFI2"/>